<keyword evidence="1" id="KW-0808">Transferase</keyword>
<keyword evidence="5" id="KW-0378">Hydrolase</keyword>
<evidence type="ECO:0000256" key="1">
    <source>
        <dbReference type="ARBA" id="ARBA00022679"/>
    </source>
</evidence>
<accession>A0AAV4F2H8</accession>
<evidence type="ECO:0000256" key="3">
    <source>
        <dbReference type="ARBA" id="ARBA00022722"/>
    </source>
</evidence>
<dbReference type="GO" id="GO:0003964">
    <property type="term" value="F:RNA-directed DNA polymerase activity"/>
    <property type="evidence" value="ECO:0007669"/>
    <property type="project" value="UniProtKB-KW"/>
</dbReference>
<dbReference type="EMBL" id="BMAT01011103">
    <property type="protein sequence ID" value="GFR66903.1"/>
    <property type="molecule type" value="Genomic_DNA"/>
</dbReference>
<dbReference type="GO" id="GO:0016787">
    <property type="term" value="F:hydrolase activity"/>
    <property type="evidence" value="ECO:0007669"/>
    <property type="project" value="UniProtKB-KW"/>
</dbReference>
<dbReference type="PANTHER" id="PTHR37984">
    <property type="entry name" value="PROTEIN CBG26694"/>
    <property type="match status" value="1"/>
</dbReference>
<dbReference type="SUPFAM" id="SSF56672">
    <property type="entry name" value="DNA/RNA polymerases"/>
    <property type="match status" value="1"/>
</dbReference>
<keyword evidence="6" id="KW-0695">RNA-directed DNA polymerase</keyword>
<dbReference type="GO" id="GO:0004519">
    <property type="term" value="F:endonuclease activity"/>
    <property type="evidence" value="ECO:0007669"/>
    <property type="project" value="UniProtKB-KW"/>
</dbReference>
<evidence type="ECO:0000256" key="2">
    <source>
        <dbReference type="ARBA" id="ARBA00022695"/>
    </source>
</evidence>
<keyword evidence="4" id="KW-0255">Endonuclease</keyword>
<dbReference type="PANTHER" id="PTHR37984:SF5">
    <property type="entry name" value="PROTEIN NYNRIN-LIKE"/>
    <property type="match status" value="1"/>
</dbReference>
<dbReference type="AlphaFoldDB" id="A0AAV4F2H8"/>
<dbReference type="Proteomes" id="UP000762676">
    <property type="component" value="Unassembled WGS sequence"/>
</dbReference>
<evidence type="ECO:0000313" key="9">
    <source>
        <dbReference type="Proteomes" id="UP000762676"/>
    </source>
</evidence>
<dbReference type="InterPro" id="IPR050951">
    <property type="entry name" value="Retrovirus_Pol_polyprotein"/>
</dbReference>
<evidence type="ECO:0000256" key="4">
    <source>
        <dbReference type="ARBA" id="ARBA00022759"/>
    </source>
</evidence>
<keyword evidence="3" id="KW-0540">Nuclease</keyword>
<dbReference type="InterPro" id="IPR043502">
    <property type="entry name" value="DNA/RNA_pol_sf"/>
</dbReference>
<keyword evidence="9" id="KW-1185">Reference proteome</keyword>
<dbReference type="InterPro" id="IPR041373">
    <property type="entry name" value="RT_RNaseH"/>
</dbReference>
<protein>
    <submittedName>
        <fullName evidence="8">Pol polyprotein</fullName>
    </submittedName>
</protein>
<evidence type="ECO:0000313" key="8">
    <source>
        <dbReference type="EMBL" id="GFR66903.1"/>
    </source>
</evidence>
<reference evidence="8 9" key="1">
    <citation type="journal article" date="2021" name="Elife">
        <title>Chloroplast acquisition without the gene transfer in kleptoplastic sea slugs, Plakobranchus ocellatus.</title>
        <authorList>
            <person name="Maeda T."/>
            <person name="Takahashi S."/>
            <person name="Yoshida T."/>
            <person name="Shimamura S."/>
            <person name="Takaki Y."/>
            <person name="Nagai Y."/>
            <person name="Toyoda A."/>
            <person name="Suzuki Y."/>
            <person name="Arimoto A."/>
            <person name="Ishii H."/>
            <person name="Satoh N."/>
            <person name="Nishiyama T."/>
            <person name="Hasebe M."/>
            <person name="Maruyama T."/>
            <person name="Minagawa J."/>
            <person name="Obokata J."/>
            <person name="Shigenobu S."/>
        </authorList>
    </citation>
    <scope>NUCLEOTIDE SEQUENCE [LARGE SCALE GENOMIC DNA]</scope>
</reference>
<dbReference type="CDD" id="cd09274">
    <property type="entry name" value="RNase_HI_RT_Ty3"/>
    <property type="match status" value="1"/>
</dbReference>
<feature type="domain" description="Reverse transcriptase RNase H-like" evidence="7">
    <location>
        <begin position="17"/>
        <end position="116"/>
    </location>
</feature>
<dbReference type="Gene3D" id="3.10.20.370">
    <property type="match status" value="1"/>
</dbReference>
<proteinExistence type="predicted"/>
<comment type="caution">
    <text evidence="8">The sequence shown here is derived from an EMBL/GenBank/DDBJ whole genome shotgun (WGS) entry which is preliminary data.</text>
</comment>
<name>A0AAV4F2H8_9GAST</name>
<dbReference type="Pfam" id="PF17917">
    <property type="entry name" value="RT_RNaseH"/>
    <property type="match status" value="1"/>
</dbReference>
<sequence>MLGKAVLLHHPRSDAVTSLTVDASNKAIGGQLEQRHGRLWVPIAFFSRKLSEAEQKYSAFDRELLASYAAVKHFRHFLEGRPFTIFTDHKPLTTVLSSHIDCSPRQTRHLSFISEFIRHIKGKFNVVADALSRINSVGKDDQHKECINFEKLARAQEASDEMASYHTATTGLVLKDIETGPSTLLCDISMGKSRPVLPISWTRSILNKIHGLSHSGVKPTQKAISQRFV</sequence>
<evidence type="ECO:0000256" key="5">
    <source>
        <dbReference type="ARBA" id="ARBA00022801"/>
    </source>
</evidence>
<evidence type="ECO:0000259" key="7">
    <source>
        <dbReference type="Pfam" id="PF17917"/>
    </source>
</evidence>
<keyword evidence="2" id="KW-0548">Nucleotidyltransferase</keyword>
<gene>
    <name evidence="8" type="ORF">ElyMa_005570300</name>
</gene>
<organism evidence="8 9">
    <name type="scientific">Elysia marginata</name>
    <dbReference type="NCBI Taxonomy" id="1093978"/>
    <lineage>
        <taxon>Eukaryota</taxon>
        <taxon>Metazoa</taxon>
        <taxon>Spiralia</taxon>
        <taxon>Lophotrochozoa</taxon>
        <taxon>Mollusca</taxon>
        <taxon>Gastropoda</taxon>
        <taxon>Heterobranchia</taxon>
        <taxon>Euthyneura</taxon>
        <taxon>Panpulmonata</taxon>
        <taxon>Sacoglossa</taxon>
        <taxon>Placobranchoidea</taxon>
        <taxon>Plakobranchidae</taxon>
        <taxon>Elysia</taxon>
    </lineage>
</organism>
<evidence type="ECO:0000256" key="6">
    <source>
        <dbReference type="ARBA" id="ARBA00022918"/>
    </source>
</evidence>
<dbReference type="FunFam" id="3.10.20.370:FF:000001">
    <property type="entry name" value="Retrovirus-related Pol polyprotein from transposon 17.6-like protein"/>
    <property type="match status" value="1"/>
</dbReference>